<name>G8QWS8_SPHPG</name>
<dbReference type="eggNOG" id="COG0664">
    <property type="taxonomic scope" value="Bacteria"/>
</dbReference>
<dbReference type="SUPFAM" id="SSF51206">
    <property type="entry name" value="cAMP-binding domain-like"/>
    <property type="match status" value="1"/>
</dbReference>
<evidence type="ECO:0000313" key="5">
    <source>
        <dbReference type="EMBL" id="AEV28372.1"/>
    </source>
</evidence>
<evidence type="ECO:0000259" key="4">
    <source>
        <dbReference type="PROSITE" id="PS50042"/>
    </source>
</evidence>
<protein>
    <submittedName>
        <fullName evidence="5">cAMP-binding protein</fullName>
    </submittedName>
</protein>
<proteinExistence type="predicted"/>
<keyword evidence="6" id="KW-1185">Reference proteome</keyword>
<dbReference type="RefSeq" id="WP_014269221.1">
    <property type="nucleotide sequence ID" value="NC_016633.1"/>
</dbReference>
<dbReference type="SMART" id="SM00419">
    <property type="entry name" value="HTH_CRP"/>
    <property type="match status" value="1"/>
</dbReference>
<evidence type="ECO:0000256" key="2">
    <source>
        <dbReference type="ARBA" id="ARBA00023125"/>
    </source>
</evidence>
<dbReference type="InterPro" id="IPR014710">
    <property type="entry name" value="RmlC-like_jellyroll"/>
</dbReference>
<accession>G8QWS8</accession>
<dbReference type="STRING" id="158190.SpiGrapes_0518"/>
<dbReference type="InterPro" id="IPR036388">
    <property type="entry name" value="WH-like_DNA-bd_sf"/>
</dbReference>
<reference evidence="5 6" key="1">
    <citation type="submission" date="2011-11" db="EMBL/GenBank/DDBJ databases">
        <title>Complete sequence of Spirochaeta sp. grapes.</title>
        <authorList>
            <consortium name="US DOE Joint Genome Institute"/>
            <person name="Lucas S."/>
            <person name="Han J."/>
            <person name="Lapidus A."/>
            <person name="Cheng J.-F."/>
            <person name="Goodwin L."/>
            <person name="Pitluck S."/>
            <person name="Peters L."/>
            <person name="Ovchinnikova G."/>
            <person name="Munk A.C."/>
            <person name="Detter J.C."/>
            <person name="Han C."/>
            <person name="Tapia R."/>
            <person name="Land M."/>
            <person name="Hauser L."/>
            <person name="Kyrpides N."/>
            <person name="Ivanova N."/>
            <person name="Pagani I."/>
            <person name="Ritalahtilisa K."/>
            <person name="Loeffler F."/>
            <person name="Woyke T."/>
        </authorList>
    </citation>
    <scope>NUCLEOTIDE SEQUENCE [LARGE SCALE GENOMIC DNA]</scope>
    <source>
        <strain evidence="6">ATCC BAA-1885 / DSM 22778 / Grapes</strain>
    </source>
</reference>
<dbReference type="InterPro" id="IPR018490">
    <property type="entry name" value="cNMP-bd_dom_sf"/>
</dbReference>
<gene>
    <name evidence="5" type="ordered locus">SpiGrapes_0518</name>
</gene>
<dbReference type="OrthoDB" id="9127033at2"/>
<dbReference type="CDD" id="cd00038">
    <property type="entry name" value="CAP_ED"/>
    <property type="match status" value="1"/>
</dbReference>
<dbReference type="HOGENOM" id="CLU_094500_1_0_12"/>
<dbReference type="Pfam" id="PF13545">
    <property type="entry name" value="HTH_Crp_2"/>
    <property type="match status" value="1"/>
</dbReference>
<organism evidence="5 6">
    <name type="scientific">Sphaerochaeta pleomorpha (strain ATCC BAA-1885 / DSM 22778 / Grapes)</name>
    <dbReference type="NCBI Taxonomy" id="158190"/>
    <lineage>
        <taxon>Bacteria</taxon>
        <taxon>Pseudomonadati</taxon>
        <taxon>Spirochaetota</taxon>
        <taxon>Spirochaetia</taxon>
        <taxon>Spirochaetales</taxon>
        <taxon>Sphaerochaetaceae</taxon>
        <taxon>Sphaerochaeta</taxon>
    </lineage>
</organism>
<dbReference type="Gene3D" id="2.60.120.10">
    <property type="entry name" value="Jelly Rolls"/>
    <property type="match status" value="1"/>
</dbReference>
<dbReference type="AlphaFoldDB" id="G8QWS8"/>
<keyword evidence="1" id="KW-0805">Transcription regulation</keyword>
<dbReference type="InterPro" id="IPR036390">
    <property type="entry name" value="WH_DNA-bd_sf"/>
</dbReference>
<feature type="domain" description="Cyclic nucleotide-binding" evidence="4">
    <location>
        <begin position="12"/>
        <end position="133"/>
    </location>
</feature>
<keyword evidence="3" id="KW-0804">Transcription</keyword>
<evidence type="ECO:0000313" key="6">
    <source>
        <dbReference type="Proteomes" id="UP000005632"/>
    </source>
</evidence>
<dbReference type="SUPFAM" id="SSF46785">
    <property type="entry name" value="Winged helix' DNA-binding domain"/>
    <property type="match status" value="1"/>
</dbReference>
<dbReference type="GO" id="GO:0003677">
    <property type="term" value="F:DNA binding"/>
    <property type="evidence" value="ECO:0007669"/>
    <property type="project" value="UniProtKB-KW"/>
</dbReference>
<dbReference type="Pfam" id="PF00027">
    <property type="entry name" value="cNMP_binding"/>
    <property type="match status" value="1"/>
</dbReference>
<sequence>MTIQTVIENNEWLQQLFENLPDRYLTRMEYLELPSHKLIIKKGIDNPYIFILVTGEMLVMNEYDNGRNYSYAVKKAPGFMGLLELLAEEKKSTSTVITQCESGFIRIKKQDFATWIQSDFKAYQTVSRYFAKQMYFSIKDVGSIGVFSKKKNMVKYLVLHCKQSVISTGKARLPLNREELAFQLGMSLRTLYRVTASLEKEGLCSLEKGKITVNFQQIELMEEYLENERE</sequence>
<keyword evidence="2" id="KW-0238">DNA-binding</keyword>
<dbReference type="PROSITE" id="PS50042">
    <property type="entry name" value="CNMP_BINDING_3"/>
    <property type="match status" value="1"/>
</dbReference>
<evidence type="ECO:0000256" key="1">
    <source>
        <dbReference type="ARBA" id="ARBA00023015"/>
    </source>
</evidence>
<dbReference type="KEGG" id="sgp:SpiGrapes_0518"/>
<dbReference type="InterPro" id="IPR000595">
    <property type="entry name" value="cNMP-bd_dom"/>
</dbReference>
<dbReference type="GO" id="GO:0006355">
    <property type="term" value="P:regulation of DNA-templated transcription"/>
    <property type="evidence" value="ECO:0007669"/>
    <property type="project" value="InterPro"/>
</dbReference>
<dbReference type="EMBL" id="CP003155">
    <property type="protein sequence ID" value="AEV28372.1"/>
    <property type="molecule type" value="Genomic_DNA"/>
</dbReference>
<evidence type="ECO:0000256" key="3">
    <source>
        <dbReference type="ARBA" id="ARBA00023163"/>
    </source>
</evidence>
<dbReference type="Gene3D" id="1.10.10.10">
    <property type="entry name" value="Winged helix-like DNA-binding domain superfamily/Winged helix DNA-binding domain"/>
    <property type="match status" value="1"/>
</dbReference>
<dbReference type="InterPro" id="IPR012318">
    <property type="entry name" value="HTH_CRP"/>
</dbReference>
<dbReference type="Proteomes" id="UP000005632">
    <property type="component" value="Chromosome"/>
</dbReference>